<feature type="transmembrane region" description="Helical" evidence="1">
    <location>
        <begin position="122"/>
        <end position="146"/>
    </location>
</feature>
<evidence type="ECO:0000313" key="3">
    <source>
        <dbReference type="Proteomes" id="UP000315471"/>
    </source>
</evidence>
<sequence length="161" mass="18239">MHVSRRVEFIEVESRSRRPRDPYRSSYEEIRMPSMTKNSVTSQAVVWTGCLLTCLGLYLDHTGFLFSLGGTLFSFGMIQSYFGSVLEIQTAKRFPYILLGIPLSLGLFYCACLSLRELSAAYVVVAVMVLSAALQLIVSMLTARLWERRRSQNHLSAKTTR</sequence>
<accession>A0A5C6DZF4</accession>
<proteinExistence type="predicted"/>
<reference evidence="2 3" key="1">
    <citation type="submission" date="2019-02" db="EMBL/GenBank/DDBJ databases">
        <title>Deep-cultivation of Planctomycetes and their phenomic and genomic characterization uncovers novel biology.</title>
        <authorList>
            <person name="Wiegand S."/>
            <person name="Jogler M."/>
            <person name="Boedeker C."/>
            <person name="Pinto D."/>
            <person name="Vollmers J."/>
            <person name="Rivas-Marin E."/>
            <person name="Kohn T."/>
            <person name="Peeters S.H."/>
            <person name="Heuer A."/>
            <person name="Rast P."/>
            <person name="Oberbeckmann S."/>
            <person name="Bunk B."/>
            <person name="Jeske O."/>
            <person name="Meyerdierks A."/>
            <person name="Storesund J.E."/>
            <person name="Kallscheuer N."/>
            <person name="Luecker S."/>
            <person name="Lage O.M."/>
            <person name="Pohl T."/>
            <person name="Merkel B.J."/>
            <person name="Hornburger P."/>
            <person name="Mueller R.-W."/>
            <person name="Bruemmer F."/>
            <person name="Labrenz M."/>
            <person name="Spormann A.M."/>
            <person name="Op Den Camp H."/>
            <person name="Overmann J."/>
            <person name="Amann R."/>
            <person name="Jetten M.S.M."/>
            <person name="Mascher T."/>
            <person name="Medema M.H."/>
            <person name="Devos D.P."/>
            <person name="Kaster A.-K."/>
            <person name="Ovreas L."/>
            <person name="Rohde M."/>
            <person name="Galperin M.Y."/>
            <person name="Jogler C."/>
        </authorList>
    </citation>
    <scope>NUCLEOTIDE SEQUENCE [LARGE SCALE GENOMIC DNA]</scope>
    <source>
        <strain evidence="2 3">Q31b</strain>
    </source>
</reference>
<name>A0A5C6DZF4_9BACT</name>
<organism evidence="2 3">
    <name type="scientific">Novipirellula aureliae</name>
    <dbReference type="NCBI Taxonomy" id="2527966"/>
    <lineage>
        <taxon>Bacteria</taxon>
        <taxon>Pseudomonadati</taxon>
        <taxon>Planctomycetota</taxon>
        <taxon>Planctomycetia</taxon>
        <taxon>Pirellulales</taxon>
        <taxon>Pirellulaceae</taxon>
        <taxon>Novipirellula</taxon>
    </lineage>
</organism>
<evidence type="ECO:0000313" key="2">
    <source>
        <dbReference type="EMBL" id="TWU40279.1"/>
    </source>
</evidence>
<comment type="caution">
    <text evidence="2">The sequence shown here is derived from an EMBL/GenBank/DDBJ whole genome shotgun (WGS) entry which is preliminary data.</text>
</comment>
<keyword evidence="1" id="KW-1133">Transmembrane helix</keyword>
<protein>
    <submittedName>
        <fullName evidence="2">Uncharacterized protein</fullName>
    </submittedName>
</protein>
<dbReference type="RefSeq" id="WP_146600863.1">
    <property type="nucleotide sequence ID" value="NZ_SJPY01000005.1"/>
</dbReference>
<keyword evidence="1" id="KW-0472">Membrane</keyword>
<keyword evidence="1" id="KW-0812">Transmembrane</keyword>
<dbReference type="Proteomes" id="UP000315471">
    <property type="component" value="Unassembled WGS sequence"/>
</dbReference>
<keyword evidence="3" id="KW-1185">Reference proteome</keyword>
<dbReference type="OrthoDB" id="300357at2"/>
<feature type="transmembrane region" description="Helical" evidence="1">
    <location>
        <begin position="64"/>
        <end position="82"/>
    </location>
</feature>
<feature type="transmembrane region" description="Helical" evidence="1">
    <location>
        <begin position="94"/>
        <end position="116"/>
    </location>
</feature>
<feature type="transmembrane region" description="Helical" evidence="1">
    <location>
        <begin position="40"/>
        <end position="58"/>
    </location>
</feature>
<dbReference type="EMBL" id="SJPY01000005">
    <property type="protein sequence ID" value="TWU40279.1"/>
    <property type="molecule type" value="Genomic_DNA"/>
</dbReference>
<gene>
    <name evidence="2" type="ORF">Q31b_36260</name>
</gene>
<evidence type="ECO:0000256" key="1">
    <source>
        <dbReference type="SAM" id="Phobius"/>
    </source>
</evidence>
<dbReference type="AlphaFoldDB" id="A0A5C6DZF4"/>